<reference evidence="3" key="1">
    <citation type="submission" date="2022-11" db="UniProtKB">
        <authorList>
            <consortium name="WormBaseParasite"/>
        </authorList>
    </citation>
    <scope>IDENTIFICATION</scope>
</reference>
<dbReference type="SUPFAM" id="SSF53254">
    <property type="entry name" value="Phosphoglycerate mutase-like"/>
    <property type="match status" value="1"/>
</dbReference>
<dbReference type="Proteomes" id="UP000887540">
    <property type="component" value="Unplaced"/>
</dbReference>
<feature type="transmembrane region" description="Helical" evidence="1">
    <location>
        <begin position="171"/>
        <end position="192"/>
    </location>
</feature>
<keyword evidence="1" id="KW-0812">Transmembrane</keyword>
<dbReference type="AlphaFoldDB" id="A0A914DVW0"/>
<protein>
    <submittedName>
        <fullName evidence="3">Uncharacterized protein</fullName>
    </submittedName>
</protein>
<keyword evidence="1" id="KW-1133">Transmembrane helix</keyword>
<dbReference type="PANTHER" id="PTHR33444:SF2">
    <property type="entry name" value="MARVEL DOMAIN-CONTAINING PROTEIN"/>
    <property type="match status" value="1"/>
</dbReference>
<proteinExistence type="predicted"/>
<feature type="transmembrane region" description="Helical" evidence="1">
    <location>
        <begin position="135"/>
        <end position="159"/>
    </location>
</feature>
<dbReference type="CDD" id="cd07040">
    <property type="entry name" value="HP"/>
    <property type="match status" value="1"/>
</dbReference>
<accession>A0A914DVW0</accession>
<evidence type="ECO:0000313" key="2">
    <source>
        <dbReference type="Proteomes" id="UP000887540"/>
    </source>
</evidence>
<dbReference type="GO" id="GO:0016791">
    <property type="term" value="F:phosphatase activity"/>
    <property type="evidence" value="ECO:0007669"/>
    <property type="project" value="UniProtKB-ARBA"/>
</dbReference>
<dbReference type="WBParaSite" id="ACRNAN_scaffold394.g21644.t2">
    <property type="protein sequence ID" value="ACRNAN_scaffold394.g21644.t2"/>
    <property type="gene ID" value="ACRNAN_scaffold394.g21644"/>
</dbReference>
<feature type="transmembrane region" description="Helical" evidence="1">
    <location>
        <begin position="252"/>
        <end position="280"/>
    </location>
</feature>
<dbReference type="Gene3D" id="3.40.50.1240">
    <property type="entry name" value="Phosphoglycerate mutase-like"/>
    <property type="match status" value="1"/>
</dbReference>
<dbReference type="PANTHER" id="PTHR33444">
    <property type="entry name" value="SI:DKEY-19B23.12-RELATED"/>
    <property type="match status" value="1"/>
</dbReference>
<dbReference type="InterPro" id="IPR029033">
    <property type="entry name" value="His_PPase_superfam"/>
</dbReference>
<organism evidence="2 3">
    <name type="scientific">Acrobeloides nanus</name>
    <dbReference type="NCBI Taxonomy" id="290746"/>
    <lineage>
        <taxon>Eukaryota</taxon>
        <taxon>Metazoa</taxon>
        <taxon>Ecdysozoa</taxon>
        <taxon>Nematoda</taxon>
        <taxon>Chromadorea</taxon>
        <taxon>Rhabditida</taxon>
        <taxon>Tylenchina</taxon>
        <taxon>Cephalobomorpha</taxon>
        <taxon>Cephaloboidea</taxon>
        <taxon>Cephalobidae</taxon>
        <taxon>Acrobeloides</taxon>
    </lineage>
</organism>
<evidence type="ECO:0000256" key="1">
    <source>
        <dbReference type="SAM" id="Phobius"/>
    </source>
</evidence>
<dbReference type="InterPro" id="IPR040350">
    <property type="entry name" value="TMEM272"/>
</dbReference>
<sequence length="336" mass="37769">MKPIPLLKRIEKQGPFPHCSTLFLLTYAELLESIDKNWVNALQTEDGKRGYIPINLNFPPCLPVRSRIEYEMDGPISEFGAFNAFILGEYMALQGFKPHTIYTAPEMRCIQTSQAFIRGQHHASFNKSLMVIEPAFTCLFFPIYAAAAVLFPVGLILGILDLDNCPIEPNIPRWLVYFNSFNIAMSVVSFCLRCCTKKEIKGKLANYTDLVLLAVNSAFFSLGLYFLCKTSEKVNFDPIFYRKSNYCNKHTYLVAVIEVIGMAVYILGMVGIFASTYCLVKLGVVPDFWNEGDENQRKEYKFMGKITALTPGSGVIKKAKGTTGQGDAEMQRRTSA</sequence>
<name>A0A914DVW0_9BILA</name>
<feature type="transmembrane region" description="Helical" evidence="1">
    <location>
        <begin position="204"/>
        <end position="227"/>
    </location>
</feature>
<evidence type="ECO:0000313" key="3">
    <source>
        <dbReference type="WBParaSite" id="ACRNAN_scaffold394.g21644.t2"/>
    </source>
</evidence>
<keyword evidence="2" id="KW-1185">Reference proteome</keyword>
<keyword evidence="1" id="KW-0472">Membrane</keyword>